<feature type="region of interest" description="Disordered" evidence="1">
    <location>
        <begin position="27"/>
        <end position="50"/>
    </location>
</feature>
<reference evidence="2" key="2">
    <citation type="submission" date="2020-11" db="EMBL/GenBank/DDBJ databases">
        <authorList>
            <person name="McCartney M.A."/>
            <person name="Auch B."/>
            <person name="Kono T."/>
            <person name="Mallez S."/>
            <person name="Becker A."/>
            <person name="Gohl D.M."/>
            <person name="Silverstein K.A.T."/>
            <person name="Koren S."/>
            <person name="Bechman K.B."/>
            <person name="Herman A."/>
            <person name="Abrahante J.E."/>
            <person name="Garbe J."/>
        </authorList>
    </citation>
    <scope>NUCLEOTIDE SEQUENCE</scope>
    <source>
        <strain evidence="2">Duluth1</strain>
        <tissue evidence="2">Whole animal</tissue>
    </source>
</reference>
<evidence type="ECO:0000313" key="3">
    <source>
        <dbReference type="Proteomes" id="UP000828390"/>
    </source>
</evidence>
<keyword evidence="3" id="KW-1185">Reference proteome</keyword>
<sequence length="96" mass="10472">MLPIVSVYSTSEALKCPKRSGTWSFKPDAEATNTPCPAINPPPAGQSDAKELSGVLDDLTVLTTQLVTCLKDQLIVNNENAKLLQQLEFYFFILAT</sequence>
<dbReference type="AlphaFoldDB" id="A0A9D4J4C1"/>
<gene>
    <name evidence="2" type="ORF">DPMN_148425</name>
</gene>
<proteinExistence type="predicted"/>
<dbReference type="Proteomes" id="UP000828390">
    <property type="component" value="Unassembled WGS sequence"/>
</dbReference>
<protein>
    <submittedName>
        <fullName evidence="2">Uncharacterized protein</fullName>
    </submittedName>
</protein>
<organism evidence="2 3">
    <name type="scientific">Dreissena polymorpha</name>
    <name type="common">Zebra mussel</name>
    <name type="synonym">Mytilus polymorpha</name>
    <dbReference type="NCBI Taxonomy" id="45954"/>
    <lineage>
        <taxon>Eukaryota</taxon>
        <taxon>Metazoa</taxon>
        <taxon>Spiralia</taxon>
        <taxon>Lophotrochozoa</taxon>
        <taxon>Mollusca</taxon>
        <taxon>Bivalvia</taxon>
        <taxon>Autobranchia</taxon>
        <taxon>Heteroconchia</taxon>
        <taxon>Euheterodonta</taxon>
        <taxon>Imparidentia</taxon>
        <taxon>Neoheterodontei</taxon>
        <taxon>Myida</taxon>
        <taxon>Dreissenoidea</taxon>
        <taxon>Dreissenidae</taxon>
        <taxon>Dreissena</taxon>
    </lineage>
</organism>
<name>A0A9D4J4C1_DREPO</name>
<dbReference type="EMBL" id="JAIWYP010000007">
    <property type="protein sequence ID" value="KAH3794887.1"/>
    <property type="molecule type" value="Genomic_DNA"/>
</dbReference>
<evidence type="ECO:0000256" key="1">
    <source>
        <dbReference type="SAM" id="MobiDB-lite"/>
    </source>
</evidence>
<comment type="caution">
    <text evidence="2">The sequence shown here is derived from an EMBL/GenBank/DDBJ whole genome shotgun (WGS) entry which is preliminary data.</text>
</comment>
<accession>A0A9D4J4C1</accession>
<evidence type="ECO:0000313" key="2">
    <source>
        <dbReference type="EMBL" id="KAH3794887.1"/>
    </source>
</evidence>
<reference evidence="2" key="1">
    <citation type="journal article" date="2019" name="bioRxiv">
        <title>The Genome of the Zebra Mussel, Dreissena polymorpha: A Resource for Invasive Species Research.</title>
        <authorList>
            <person name="McCartney M.A."/>
            <person name="Auch B."/>
            <person name="Kono T."/>
            <person name="Mallez S."/>
            <person name="Zhang Y."/>
            <person name="Obille A."/>
            <person name="Becker A."/>
            <person name="Abrahante J.E."/>
            <person name="Garbe J."/>
            <person name="Badalamenti J.P."/>
            <person name="Herman A."/>
            <person name="Mangelson H."/>
            <person name="Liachko I."/>
            <person name="Sullivan S."/>
            <person name="Sone E.D."/>
            <person name="Koren S."/>
            <person name="Silverstein K.A.T."/>
            <person name="Beckman K.B."/>
            <person name="Gohl D.M."/>
        </authorList>
    </citation>
    <scope>NUCLEOTIDE SEQUENCE</scope>
    <source>
        <strain evidence="2">Duluth1</strain>
        <tissue evidence="2">Whole animal</tissue>
    </source>
</reference>